<feature type="compositionally biased region" description="Basic and acidic residues" evidence="1">
    <location>
        <begin position="37"/>
        <end position="54"/>
    </location>
</feature>
<evidence type="ECO:0000256" key="1">
    <source>
        <dbReference type="SAM" id="MobiDB-lite"/>
    </source>
</evidence>
<sequence length="112" mass="12290">MKLLTYVLLAVSASAAFVDPQGRRVVDRKVEQQVEAPKARDLAFDIRHSNERKKANGTAQAAEAQQASNTTSRFIAVRKSSNATARALRRATRASKNNTARGVREDGRAYFG</sequence>
<reference evidence="3" key="1">
    <citation type="journal article" date="2021" name="Nat. Commun.">
        <title>Genetic determinants of endophytism in the Arabidopsis root mycobiome.</title>
        <authorList>
            <person name="Mesny F."/>
            <person name="Miyauchi S."/>
            <person name="Thiergart T."/>
            <person name="Pickel B."/>
            <person name="Atanasova L."/>
            <person name="Karlsson M."/>
            <person name="Huettel B."/>
            <person name="Barry K.W."/>
            <person name="Haridas S."/>
            <person name="Chen C."/>
            <person name="Bauer D."/>
            <person name="Andreopoulos W."/>
            <person name="Pangilinan J."/>
            <person name="LaButti K."/>
            <person name="Riley R."/>
            <person name="Lipzen A."/>
            <person name="Clum A."/>
            <person name="Drula E."/>
            <person name="Henrissat B."/>
            <person name="Kohler A."/>
            <person name="Grigoriev I.V."/>
            <person name="Martin F.M."/>
            <person name="Hacquard S."/>
        </authorList>
    </citation>
    <scope>NUCLEOTIDE SEQUENCE</scope>
    <source>
        <strain evidence="3">MPI-SDFR-AT-0073</strain>
    </source>
</reference>
<keyword evidence="2" id="KW-0732">Signal</keyword>
<feature type="chain" id="PRO_5040367417" evidence="2">
    <location>
        <begin position="16"/>
        <end position="112"/>
    </location>
</feature>
<feature type="compositionally biased region" description="Basic and acidic residues" evidence="1">
    <location>
        <begin position="102"/>
        <end position="112"/>
    </location>
</feature>
<name>A0A9P8UTG6_9PEZI</name>
<dbReference type="AlphaFoldDB" id="A0A9P8UTG6"/>
<organism evidence="3 4">
    <name type="scientific">Truncatella angustata</name>
    <dbReference type="NCBI Taxonomy" id="152316"/>
    <lineage>
        <taxon>Eukaryota</taxon>
        <taxon>Fungi</taxon>
        <taxon>Dikarya</taxon>
        <taxon>Ascomycota</taxon>
        <taxon>Pezizomycotina</taxon>
        <taxon>Sordariomycetes</taxon>
        <taxon>Xylariomycetidae</taxon>
        <taxon>Amphisphaeriales</taxon>
        <taxon>Sporocadaceae</taxon>
        <taxon>Truncatella</taxon>
    </lineage>
</organism>
<accession>A0A9P8UTG6</accession>
<proteinExistence type="predicted"/>
<feature type="compositionally biased region" description="Polar residues" evidence="1">
    <location>
        <begin position="57"/>
        <end position="73"/>
    </location>
</feature>
<dbReference type="OrthoDB" id="10551354at2759"/>
<dbReference type="Proteomes" id="UP000758603">
    <property type="component" value="Unassembled WGS sequence"/>
</dbReference>
<dbReference type="GeneID" id="70135804"/>
<dbReference type="EMBL" id="JAGPXC010000002">
    <property type="protein sequence ID" value="KAH6658016.1"/>
    <property type="molecule type" value="Genomic_DNA"/>
</dbReference>
<comment type="caution">
    <text evidence="3">The sequence shown here is derived from an EMBL/GenBank/DDBJ whole genome shotgun (WGS) entry which is preliminary data.</text>
</comment>
<gene>
    <name evidence="3" type="ORF">BKA67DRAFT_656248</name>
</gene>
<dbReference type="RefSeq" id="XP_045962250.1">
    <property type="nucleotide sequence ID" value="XM_046106913.1"/>
</dbReference>
<evidence type="ECO:0000256" key="2">
    <source>
        <dbReference type="SAM" id="SignalP"/>
    </source>
</evidence>
<protein>
    <submittedName>
        <fullName evidence="3">Uncharacterized protein</fullName>
    </submittedName>
</protein>
<keyword evidence="4" id="KW-1185">Reference proteome</keyword>
<feature type="region of interest" description="Disordered" evidence="1">
    <location>
        <begin position="37"/>
        <end position="112"/>
    </location>
</feature>
<evidence type="ECO:0000313" key="3">
    <source>
        <dbReference type="EMBL" id="KAH6658016.1"/>
    </source>
</evidence>
<feature type="signal peptide" evidence="2">
    <location>
        <begin position="1"/>
        <end position="15"/>
    </location>
</feature>
<evidence type="ECO:0000313" key="4">
    <source>
        <dbReference type="Proteomes" id="UP000758603"/>
    </source>
</evidence>